<dbReference type="EMBL" id="CCYD01000178">
    <property type="protein sequence ID" value="CEG36295.1"/>
    <property type="molecule type" value="Genomic_DNA"/>
</dbReference>
<dbReference type="AlphaFoldDB" id="A0A0P1A7N9"/>
<name>A0A0P1A7N9_PLAHL</name>
<accession>A0A0P1A7N9</accession>
<dbReference type="Proteomes" id="UP000054928">
    <property type="component" value="Unassembled WGS sequence"/>
</dbReference>
<organism evidence="1 2">
    <name type="scientific">Plasmopara halstedii</name>
    <name type="common">Downy mildew of sunflower</name>
    <dbReference type="NCBI Taxonomy" id="4781"/>
    <lineage>
        <taxon>Eukaryota</taxon>
        <taxon>Sar</taxon>
        <taxon>Stramenopiles</taxon>
        <taxon>Oomycota</taxon>
        <taxon>Peronosporomycetes</taxon>
        <taxon>Peronosporales</taxon>
        <taxon>Peronosporaceae</taxon>
        <taxon>Plasmopara</taxon>
    </lineage>
</organism>
<evidence type="ECO:0000313" key="1">
    <source>
        <dbReference type="EMBL" id="CEG36295.1"/>
    </source>
</evidence>
<dbReference type="RefSeq" id="XP_036262995.1">
    <property type="nucleotide sequence ID" value="XM_036407195.1"/>
</dbReference>
<sequence length="77" mass="8721">MCGNGQLTVVVAEGEVDIFIRYAHENDFIGISQVTIMCGSSHIMHSVNLCYQPAQNSLENFVRHSYDHFKHIRANIL</sequence>
<reference evidence="2" key="1">
    <citation type="submission" date="2014-09" db="EMBL/GenBank/DDBJ databases">
        <authorList>
            <person name="Sharma Rahul"/>
            <person name="Thines Marco"/>
        </authorList>
    </citation>
    <scope>NUCLEOTIDE SEQUENCE [LARGE SCALE GENOMIC DNA]</scope>
</reference>
<protein>
    <submittedName>
        <fullName evidence="1">Uncharacterized protein</fullName>
    </submittedName>
</protein>
<evidence type="ECO:0000313" key="2">
    <source>
        <dbReference type="Proteomes" id="UP000054928"/>
    </source>
</evidence>
<dbReference type="GeneID" id="59052750"/>
<keyword evidence="2" id="KW-1185">Reference proteome</keyword>
<proteinExistence type="predicted"/>